<dbReference type="PANTHER" id="PTHR47234:SF2">
    <property type="entry name" value="TONB-DEPENDENT RECEPTOR"/>
    <property type="match status" value="1"/>
</dbReference>
<proteinExistence type="inferred from homology"/>
<evidence type="ECO:0000256" key="1">
    <source>
        <dbReference type="PROSITE-ProRule" id="PRU01360"/>
    </source>
</evidence>
<evidence type="ECO:0000313" key="4">
    <source>
        <dbReference type="Proteomes" id="UP000017548"/>
    </source>
</evidence>
<accession>A0ABP2Z794</accession>
<dbReference type="PANTHER" id="PTHR47234">
    <property type="match status" value="1"/>
</dbReference>
<organism evidence="3 4">
    <name type="scientific">Shewanella decolorationis S12</name>
    <dbReference type="NCBI Taxonomy" id="1353536"/>
    <lineage>
        <taxon>Bacteria</taxon>
        <taxon>Pseudomonadati</taxon>
        <taxon>Pseudomonadota</taxon>
        <taxon>Gammaproteobacteria</taxon>
        <taxon>Alteromonadales</taxon>
        <taxon>Shewanellaceae</taxon>
        <taxon>Shewanella</taxon>
    </lineage>
</organism>
<dbReference type="InterPro" id="IPR037066">
    <property type="entry name" value="Plug_dom_sf"/>
</dbReference>
<comment type="similarity">
    <text evidence="1">Belongs to the TonB-dependent receptor family.</text>
</comment>
<evidence type="ECO:0000313" key="3">
    <source>
        <dbReference type="EMBL" id="ESE42871.1"/>
    </source>
</evidence>
<keyword evidence="1" id="KW-0812">Transmembrane</keyword>
<dbReference type="Gene3D" id="2.170.130.10">
    <property type="entry name" value="TonB-dependent receptor, plug domain"/>
    <property type="match status" value="1"/>
</dbReference>
<feature type="domain" description="TonB-dependent receptor plug" evidence="2">
    <location>
        <begin position="36"/>
        <end position="151"/>
    </location>
</feature>
<keyword evidence="1" id="KW-0472">Membrane</keyword>
<dbReference type="Proteomes" id="UP000017548">
    <property type="component" value="Unassembled WGS sequence"/>
</dbReference>
<reference evidence="3 4" key="1">
    <citation type="journal article" date="2013" name="Genome Announc.">
        <title>Draft Genome Sequence of Shewanella decolorationis S12, a Dye-Degrading Bacterium Isolated from a Wastewater Treatment Plant.</title>
        <authorList>
            <person name="Xu M."/>
            <person name="Fang Y."/>
            <person name="Liu J."/>
            <person name="Chen X."/>
            <person name="Sun G."/>
            <person name="Guo J."/>
            <person name="Hua Z."/>
            <person name="Tu Q."/>
            <person name="Wu L."/>
            <person name="Zhou J."/>
            <person name="Liu X."/>
        </authorList>
    </citation>
    <scope>NUCLEOTIDE SEQUENCE [LARGE SCALE GENOMIC DNA]</scope>
    <source>
        <strain evidence="3 4">S12</strain>
    </source>
</reference>
<comment type="caution">
    <text evidence="3">The sequence shown here is derived from an EMBL/GenBank/DDBJ whole genome shotgun (WGS) entry which is preliminary data.</text>
</comment>
<keyword evidence="1" id="KW-0813">Transport</keyword>
<keyword evidence="4" id="KW-1185">Reference proteome</keyword>
<keyword evidence="3" id="KW-0675">Receptor</keyword>
<keyword evidence="1" id="KW-0998">Cell outer membrane</keyword>
<sequence>MGSASVLFSGITIAAEDNTKVERIEVTGSRIKQVDMETVSPVTVINAADIAMTGEKTVADVLNNSAINSFGSWRGISGYGSGASSTSNVNLRGLGSSATLVLLDGRRMPGTSSSSGSVADTSSIPMAIVERIEILRDGASAVYGSDAVAGVINIITKKEFDGLQLDYSTEQPSVDGGDANRLSIATGYNTDKGNITLTYEYYDTKAVMDRDIWKMDDPSYSAYSGFSSVPNGSSASGWYSNSEICEQTENTVDTTDGNNIGRCLYNHGNVTKLFGDQTRNSILSNFSYEISDGIQFRGRASASLAETET</sequence>
<evidence type="ECO:0000259" key="2">
    <source>
        <dbReference type="Pfam" id="PF07715"/>
    </source>
</evidence>
<keyword evidence="1" id="KW-1134">Transmembrane beta strand</keyword>
<dbReference type="InterPro" id="IPR039426">
    <property type="entry name" value="TonB-dep_rcpt-like"/>
</dbReference>
<dbReference type="InterPro" id="IPR012910">
    <property type="entry name" value="Plug_dom"/>
</dbReference>
<gene>
    <name evidence="3" type="ORF">SHD_0518</name>
</gene>
<dbReference type="PROSITE" id="PS52016">
    <property type="entry name" value="TONB_DEPENDENT_REC_3"/>
    <property type="match status" value="1"/>
</dbReference>
<name>A0ABP2Z794_9GAMM</name>
<dbReference type="EMBL" id="AXZL01000043">
    <property type="protein sequence ID" value="ESE42871.1"/>
    <property type="molecule type" value="Genomic_DNA"/>
</dbReference>
<dbReference type="Pfam" id="PF07715">
    <property type="entry name" value="Plug"/>
    <property type="match status" value="1"/>
</dbReference>
<protein>
    <submittedName>
        <fullName evidence="3">Dependent receptor</fullName>
    </submittedName>
</protein>
<dbReference type="SUPFAM" id="SSF56935">
    <property type="entry name" value="Porins"/>
    <property type="match status" value="1"/>
</dbReference>
<comment type="subcellular location">
    <subcellularLocation>
        <location evidence="1">Cell outer membrane</location>
        <topology evidence="1">Multi-pass membrane protein</topology>
    </subcellularLocation>
</comment>